<dbReference type="InterPro" id="IPR036770">
    <property type="entry name" value="Ankyrin_rpt-contain_sf"/>
</dbReference>
<reference evidence="5" key="1">
    <citation type="submission" date="2014-05" db="EMBL/GenBank/DDBJ databases">
        <authorList>
            <person name="Chronopoulou M."/>
        </authorList>
    </citation>
    <scope>NUCLEOTIDE SEQUENCE</scope>
    <source>
        <tissue evidence="5">Whole organism</tissue>
    </source>
</reference>
<dbReference type="OrthoDB" id="6381641at2759"/>
<dbReference type="EMBL" id="HACA01022478">
    <property type="protein sequence ID" value="CDW39839.1"/>
    <property type="molecule type" value="Transcribed_RNA"/>
</dbReference>
<dbReference type="PROSITE" id="PS50297">
    <property type="entry name" value="ANK_REP_REGION"/>
    <property type="match status" value="1"/>
</dbReference>
<evidence type="ECO:0000313" key="4">
    <source>
        <dbReference type="EMBL" id="CAF2988270.1"/>
    </source>
</evidence>
<dbReference type="InterPro" id="IPR002110">
    <property type="entry name" value="Ankyrin_rpt"/>
</dbReference>
<accession>A0A0K2UNL9</accession>
<keyword evidence="1" id="KW-0677">Repeat</keyword>
<dbReference type="SUPFAM" id="SSF48403">
    <property type="entry name" value="Ankyrin repeat"/>
    <property type="match status" value="1"/>
</dbReference>
<dbReference type="EMBL" id="HG994585">
    <property type="protein sequence ID" value="CAF2988270.1"/>
    <property type="molecule type" value="Genomic_DNA"/>
</dbReference>
<evidence type="ECO:0000313" key="6">
    <source>
        <dbReference type="Proteomes" id="UP000675881"/>
    </source>
</evidence>
<evidence type="ECO:0000256" key="1">
    <source>
        <dbReference type="ARBA" id="ARBA00022737"/>
    </source>
</evidence>
<keyword evidence="2 3" id="KW-0040">ANK repeat</keyword>
<dbReference type="InterPro" id="IPR050776">
    <property type="entry name" value="Ank_Repeat/CDKN_Inhibitor"/>
</dbReference>
<organism evidence="5">
    <name type="scientific">Lepeophtheirus salmonis</name>
    <name type="common">Salmon louse</name>
    <name type="synonym">Caligus salmonis</name>
    <dbReference type="NCBI Taxonomy" id="72036"/>
    <lineage>
        <taxon>Eukaryota</taxon>
        <taxon>Metazoa</taxon>
        <taxon>Ecdysozoa</taxon>
        <taxon>Arthropoda</taxon>
        <taxon>Crustacea</taxon>
        <taxon>Multicrustacea</taxon>
        <taxon>Hexanauplia</taxon>
        <taxon>Copepoda</taxon>
        <taxon>Siphonostomatoida</taxon>
        <taxon>Caligidae</taxon>
        <taxon>Lepeophtheirus</taxon>
    </lineage>
</organism>
<dbReference type="PANTHER" id="PTHR24201">
    <property type="entry name" value="ANK_REP_REGION DOMAIN-CONTAINING PROTEIN"/>
    <property type="match status" value="1"/>
</dbReference>
<dbReference type="PROSITE" id="PS50088">
    <property type="entry name" value="ANK_REPEAT"/>
    <property type="match status" value="1"/>
</dbReference>
<dbReference type="Pfam" id="PF12796">
    <property type="entry name" value="Ank_2"/>
    <property type="match status" value="1"/>
</dbReference>
<evidence type="ECO:0000256" key="2">
    <source>
        <dbReference type="ARBA" id="ARBA00023043"/>
    </source>
</evidence>
<sequence>MSANLNDAAMGGNYEEVLMRLNLGEDPNQKMFPRYSTPLHDATTCGRVDIAKLLIERGADVNALDYKGMTPLRLARRYGQDDIEAFLESKGGKDLVQKPERKPSVGVDPPWIRKTSRREEVAFGN</sequence>
<keyword evidence="6" id="KW-1185">Reference proteome</keyword>
<feature type="repeat" description="ANK" evidence="3">
    <location>
        <begin position="34"/>
        <end position="66"/>
    </location>
</feature>
<dbReference type="AlphaFoldDB" id="A0A0K2UNL9"/>
<protein>
    <submittedName>
        <fullName evidence="4">(salmon louse) hypothetical protein</fullName>
    </submittedName>
</protein>
<dbReference type="SMART" id="SM00248">
    <property type="entry name" value="ANK"/>
    <property type="match status" value="2"/>
</dbReference>
<gene>
    <name evidence="4" type="ORF">LSAA_12562</name>
</gene>
<evidence type="ECO:0000256" key="3">
    <source>
        <dbReference type="PROSITE-ProRule" id="PRU00023"/>
    </source>
</evidence>
<proteinExistence type="predicted"/>
<name>A0A0K2UNL9_LEPSM</name>
<evidence type="ECO:0000313" key="5">
    <source>
        <dbReference type="EMBL" id="CDW39839.1"/>
    </source>
</evidence>
<dbReference type="Gene3D" id="1.25.40.20">
    <property type="entry name" value="Ankyrin repeat-containing domain"/>
    <property type="match status" value="1"/>
</dbReference>
<reference evidence="4" key="2">
    <citation type="submission" date="2021-02" db="EMBL/GenBank/DDBJ databases">
        <authorList>
            <person name="Bekaert M."/>
        </authorList>
    </citation>
    <scope>NUCLEOTIDE SEQUENCE</scope>
    <source>
        <strain evidence="4">IoA-00</strain>
    </source>
</reference>
<dbReference type="Proteomes" id="UP000675881">
    <property type="component" value="Chromosome 6"/>
</dbReference>